<protein>
    <submittedName>
        <fullName evidence="2">Uncharacterized protein</fullName>
    </submittedName>
</protein>
<sequence length="167" mass="18952">MSDKDTHDSNKALSTTLQPSTTTPINTTVEGGFVGLRKRNNSQSEEIPSSTKPSAVDEESGDDRPYGSASTPSEQLQDEYLNHNHKEATSSNDNKKRKQYLDLSDEAIEALKRRKKEKNWKRKQRKKEKMETWKREAGLLSETTFPTADSQQDDTPSPLQKPLEKDK</sequence>
<reference evidence="2" key="1">
    <citation type="journal article" date="2020" name="Fungal Divers.">
        <title>Resolving the Mortierellaceae phylogeny through synthesis of multi-gene phylogenetics and phylogenomics.</title>
        <authorList>
            <person name="Vandepol N."/>
            <person name="Liber J."/>
            <person name="Desiro A."/>
            <person name="Na H."/>
            <person name="Kennedy M."/>
            <person name="Barry K."/>
            <person name="Grigoriev I.V."/>
            <person name="Miller A.N."/>
            <person name="O'Donnell K."/>
            <person name="Stajich J.E."/>
            <person name="Bonito G."/>
        </authorList>
    </citation>
    <scope>NUCLEOTIDE SEQUENCE</scope>
    <source>
        <strain evidence="2">BC1065</strain>
    </source>
</reference>
<feature type="compositionally biased region" description="Low complexity" evidence="1">
    <location>
        <begin position="13"/>
        <end position="28"/>
    </location>
</feature>
<feature type="compositionally biased region" description="Polar residues" evidence="1">
    <location>
        <begin position="41"/>
        <end position="53"/>
    </location>
</feature>
<dbReference type="Proteomes" id="UP000807716">
    <property type="component" value="Unassembled WGS sequence"/>
</dbReference>
<feature type="compositionally biased region" description="Basic and acidic residues" evidence="1">
    <location>
        <begin position="128"/>
        <end position="137"/>
    </location>
</feature>
<accession>A0A9P6TYT2</accession>
<evidence type="ECO:0000313" key="2">
    <source>
        <dbReference type="EMBL" id="KAG0253060.1"/>
    </source>
</evidence>
<feature type="compositionally biased region" description="Polar residues" evidence="1">
    <location>
        <begin position="141"/>
        <end position="158"/>
    </location>
</feature>
<dbReference type="EMBL" id="JAAAJB010000612">
    <property type="protein sequence ID" value="KAG0253060.1"/>
    <property type="molecule type" value="Genomic_DNA"/>
</dbReference>
<feature type="region of interest" description="Disordered" evidence="1">
    <location>
        <begin position="113"/>
        <end position="167"/>
    </location>
</feature>
<evidence type="ECO:0000256" key="1">
    <source>
        <dbReference type="SAM" id="MobiDB-lite"/>
    </source>
</evidence>
<dbReference type="OrthoDB" id="10540066at2759"/>
<organism evidence="2 3">
    <name type="scientific">Actinomortierella ambigua</name>
    <dbReference type="NCBI Taxonomy" id="1343610"/>
    <lineage>
        <taxon>Eukaryota</taxon>
        <taxon>Fungi</taxon>
        <taxon>Fungi incertae sedis</taxon>
        <taxon>Mucoromycota</taxon>
        <taxon>Mortierellomycotina</taxon>
        <taxon>Mortierellomycetes</taxon>
        <taxon>Mortierellales</taxon>
        <taxon>Mortierellaceae</taxon>
        <taxon>Actinomortierella</taxon>
    </lineage>
</organism>
<evidence type="ECO:0000313" key="3">
    <source>
        <dbReference type="Proteomes" id="UP000807716"/>
    </source>
</evidence>
<name>A0A9P6TYT2_9FUNG</name>
<feature type="region of interest" description="Disordered" evidence="1">
    <location>
        <begin position="1"/>
        <end position="101"/>
    </location>
</feature>
<feature type="compositionally biased region" description="Basic and acidic residues" evidence="1">
    <location>
        <begin position="1"/>
        <end position="10"/>
    </location>
</feature>
<keyword evidence="3" id="KW-1185">Reference proteome</keyword>
<comment type="caution">
    <text evidence="2">The sequence shown here is derived from an EMBL/GenBank/DDBJ whole genome shotgun (WGS) entry which is preliminary data.</text>
</comment>
<dbReference type="AlphaFoldDB" id="A0A9P6TYT2"/>
<feature type="compositionally biased region" description="Basic residues" evidence="1">
    <location>
        <begin position="113"/>
        <end position="127"/>
    </location>
</feature>
<gene>
    <name evidence="2" type="ORF">DFQ27_007704</name>
</gene>
<proteinExistence type="predicted"/>